<sequence length="158" mass="16842">MMDTVIAVAGTLAGAVVTGLLQHRATARTERAARREREEREWLASVTELARAVSAHRAAMWALRHAELTGASAERVDVLRDASHTTRGAVTAPAVMLRLLTSSARLRAAADEAVHATYGMRDAVSVADLDARRQRALGAHDAFVDAAAVAARPGGERR</sequence>
<evidence type="ECO:0000313" key="2">
    <source>
        <dbReference type="Proteomes" id="UP000194218"/>
    </source>
</evidence>
<organism evidence="1 2">
    <name type="scientific">Streptomyces marincola</name>
    <dbReference type="NCBI Taxonomy" id="2878388"/>
    <lineage>
        <taxon>Bacteria</taxon>
        <taxon>Bacillati</taxon>
        <taxon>Actinomycetota</taxon>
        <taxon>Actinomycetes</taxon>
        <taxon>Kitasatosporales</taxon>
        <taxon>Streptomycetaceae</taxon>
        <taxon>Streptomyces</taxon>
    </lineage>
</organism>
<evidence type="ECO:0008006" key="3">
    <source>
        <dbReference type="Google" id="ProtNLM"/>
    </source>
</evidence>
<dbReference type="KEGG" id="smao:CAG99_14940"/>
<proteinExistence type="predicted"/>
<reference evidence="1 2" key="1">
    <citation type="submission" date="2017-05" db="EMBL/GenBank/DDBJ databases">
        <title>Complete genome sequence of Streptomyces sp. SCSIO 03032 revealed the diverse biosynthetic pathways for its bioactive secondary metabolites.</title>
        <authorList>
            <person name="Ma L."/>
            <person name="Zhu Y."/>
            <person name="Zhang W."/>
            <person name="Zhang G."/>
            <person name="Tian X."/>
            <person name="Zhang S."/>
            <person name="Zhang C."/>
        </authorList>
    </citation>
    <scope>NUCLEOTIDE SEQUENCE [LARGE SCALE GENOMIC DNA]</scope>
    <source>
        <strain evidence="1 2">SCSIO 03032</strain>
    </source>
</reference>
<keyword evidence="2" id="KW-1185">Reference proteome</keyword>
<accession>A0A1W7CYQ6</accession>
<protein>
    <recommendedName>
        <fullName evidence="3">Protein kilB</fullName>
    </recommendedName>
</protein>
<evidence type="ECO:0000313" key="1">
    <source>
        <dbReference type="EMBL" id="ARQ69981.1"/>
    </source>
</evidence>
<dbReference type="EMBL" id="CP021121">
    <property type="protein sequence ID" value="ARQ69981.1"/>
    <property type="molecule type" value="Genomic_DNA"/>
</dbReference>
<gene>
    <name evidence="1" type="ORF">CAG99_14940</name>
</gene>
<dbReference type="Proteomes" id="UP000194218">
    <property type="component" value="Chromosome"/>
</dbReference>
<name>A0A1W7CYQ6_9ACTN</name>
<dbReference type="AlphaFoldDB" id="A0A1W7CYQ6"/>
<dbReference type="OrthoDB" id="4320274at2"/>